<dbReference type="GO" id="GO:0005886">
    <property type="term" value="C:plasma membrane"/>
    <property type="evidence" value="ECO:0007669"/>
    <property type="project" value="UniProtKB-SubCell"/>
</dbReference>
<gene>
    <name evidence="8" type="ORF">DZ858_11970</name>
</gene>
<keyword evidence="7" id="KW-0812">Transmembrane</keyword>
<keyword evidence="3" id="KW-0997">Cell inner membrane</keyword>
<dbReference type="RefSeq" id="WP_117159902.1">
    <property type="nucleotide sequence ID" value="NZ_QVID01000002.1"/>
</dbReference>
<evidence type="ECO:0000256" key="3">
    <source>
        <dbReference type="ARBA" id="ARBA00022519"/>
    </source>
</evidence>
<proteinExistence type="predicted"/>
<keyword evidence="6 8" id="KW-0012">Acyltransferase</keyword>
<evidence type="ECO:0000313" key="9">
    <source>
        <dbReference type="Proteomes" id="UP000261082"/>
    </source>
</evidence>
<protein>
    <submittedName>
        <fullName evidence="8">Lipid A biosynthesis acyltransferase</fullName>
    </submittedName>
</protein>
<reference evidence="8 9" key="1">
    <citation type="journal article" date="2007" name="Int. J. Syst. Evol. Microbiol.">
        <title>Marixanthomonas ophiurae gen. nov., sp. nov., a marine bacterium of the family Flavobacteriaceae isolated from a deep-sea brittle star.</title>
        <authorList>
            <person name="Romanenko L.A."/>
            <person name="Uchino M."/>
            <person name="Frolova G.M."/>
            <person name="Mikhailov V.V."/>
        </authorList>
    </citation>
    <scope>NUCLEOTIDE SEQUENCE [LARGE SCALE GENOMIC DNA]</scope>
    <source>
        <strain evidence="8 9">KMM 3046</strain>
    </source>
</reference>
<dbReference type="PANTHER" id="PTHR30606:SF10">
    <property type="entry name" value="PHOSPHATIDYLINOSITOL MANNOSIDE ACYLTRANSFERASE"/>
    <property type="match status" value="1"/>
</dbReference>
<dbReference type="InterPro" id="IPR004960">
    <property type="entry name" value="LipA_acyltrans"/>
</dbReference>
<comment type="subcellular location">
    <subcellularLocation>
        <location evidence="1">Cell inner membrane</location>
    </subcellularLocation>
</comment>
<sequence>MQRLLYYLLYPILWLVSILPMWLLYIKSSALYIITYYIIGYRKKVVKNNLNLVFPDHSPEEINRIAKGFYKHLCDIIFETIKSLTISEKEIRKRFQFENIEMLQQLYEKDKSFLLMCGHYASWEWSFILPSHINHKSYAVYKKLDNPYFDTLVKNIRGRFGAETITNKKIVPLLFRNSKKNINSAALILSDQSPKKNAYKHRDTFMGIDVPVFTGTEELAKRLDFAAVYLKIKKVKRGYYKASFELLAENPKEYPGFEITRMFLTEIENQIKEQPEFYLWSHKRWKHRIQ</sequence>
<evidence type="ECO:0000256" key="5">
    <source>
        <dbReference type="ARBA" id="ARBA00023136"/>
    </source>
</evidence>
<dbReference type="OrthoDB" id="9801955at2"/>
<dbReference type="CDD" id="cd07984">
    <property type="entry name" value="LPLAT_LABLAT-like"/>
    <property type="match status" value="1"/>
</dbReference>
<evidence type="ECO:0000256" key="2">
    <source>
        <dbReference type="ARBA" id="ARBA00022475"/>
    </source>
</evidence>
<keyword evidence="5 7" id="KW-0472">Membrane</keyword>
<keyword evidence="9" id="KW-1185">Reference proteome</keyword>
<dbReference type="AlphaFoldDB" id="A0A3E1Q752"/>
<comment type="caution">
    <text evidence="8">The sequence shown here is derived from an EMBL/GenBank/DDBJ whole genome shotgun (WGS) entry which is preliminary data.</text>
</comment>
<accession>A0A3E1Q752</accession>
<evidence type="ECO:0000256" key="4">
    <source>
        <dbReference type="ARBA" id="ARBA00022679"/>
    </source>
</evidence>
<organism evidence="8 9">
    <name type="scientific">Marixanthomonas ophiurae</name>
    <dbReference type="NCBI Taxonomy" id="387659"/>
    <lineage>
        <taxon>Bacteria</taxon>
        <taxon>Pseudomonadati</taxon>
        <taxon>Bacteroidota</taxon>
        <taxon>Flavobacteriia</taxon>
        <taxon>Flavobacteriales</taxon>
        <taxon>Flavobacteriaceae</taxon>
        <taxon>Marixanthomonas</taxon>
    </lineage>
</organism>
<evidence type="ECO:0000313" key="8">
    <source>
        <dbReference type="EMBL" id="RFN57953.1"/>
    </source>
</evidence>
<keyword evidence="4 8" id="KW-0808">Transferase</keyword>
<feature type="transmembrane region" description="Helical" evidence="7">
    <location>
        <begin position="12"/>
        <end position="39"/>
    </location>
</feature>
<dbReference type="EMBL" id="QVID01000002">
    <property type="protein sequence ID" value="RFN57953.1"/>
    <property type="molecule type" value="Genomic_DNA"/>
</dbReference>
<dbReference type="Proteomes" id="UP000261082">
    <property type="component" value="Unassembled WGS sequence"/>
</dbReference>
<evidence type="ECO:0000256" key="6">
    <source>
        <dbReference type="ARBA" id="ARBA00023315"/>
    </source>
</evidence>
<dbReference type="GO" id="GO:0016746">
    <property type="term" value="F:acyltransferase activity"/>
    <property type="evidence" value="ECO:0007669"/>
    <property type="project" value="UniProtKB-KW"/>
</dbReference>
<keyword evidence="2" id="KW-1003">Cell membrane</keyword>
<keyword evidence="7" id="KW-1133">Transmembrane helix</keyword>
<dbReference type="PIRSF" id="PIRSF026649">
    <property type="entry name" value="MsbB"/>
    <property type="match status" value="1"/>
</dbReference>
<dbReference type="PANTHER" id="PTHR30606">
    <property type="entry name" value="LIPID A BIOSYNTHESIS LAUROYL ACYLTRANSFERASE"/>
    <property type="match status" value="1"/>
</dbReference>
<dbReference type="GO" id="GO:0009247">
    <property type="term" value="P:glycolipid biosynthetic process"/>
    <property type="evidence" value="ECO:0007669"/>
    <property type="project" value="UniProtKB-ARBA"/>
</dbReference>
<evidence type="ECO:0000256" key="1">
    <source>
        <dbReference type="ARBA" id="ARBA00004533"/>
    </source>
</evidence>
<dbReference type="Pfam" id="PF03279">
    <property type="entry name" value="Lip_A_acyltrans"/>
    <property type="match status" value="1"/>
</dbReference>
<name>A0A3E1Q752_9FLAO</name>
<evidence type="ECO:0000256" key="7">
    <source>
        <dbReference type="SAM" id="Phobius"/>
    </source>
</evidence>